<organism evidence="2 3">
    <name type="scientific">Testicularia cyperi</name>
    <dbReference type="NCBI Taxonomy" id="1882483"/>
    <lineage>
        <taxon>Eukaryota</taxon>
        <taxon>Fungi</taxon>
        <taxon>Dikarya</taxon>
        <taxon>Basidiomycota</taxon>
        <taxon>Ustilaginomycotina</taxon>
        <taxon>Ustilaginomycetes</taxon>
        <taxon>Ustilaginales</taxon>
        <taxon>Anthracoideaceae</taxon>
        <taxon>Testicularia</taxon>
    </lineage>
</organism>
<keyword evidence="1" id="KW-0472">Membrane</keyword>
<dbReference type="AlphaFoldDB" id="A0A317XNR6"/>
<reference evidence="2 3" key="1">
    <citation type="journal article" date="2018" name="Mol. Biol. Evol.">
        <title>Broad Genomic Sampling Reveals a Smut Pathogenic Ancestry of the Fungal Clade Ustilaginomycotina.</title>
        <authorList>
            <person name="Kijpornyongpan T."/>
            <person name="Mondo S.J."/>
            <person name="Barry K."/>
            <person name="Sandor L."/>
            <person name="Lee J."/>
            <person name="Lipzen A."/>
            <person name="Pangilinan J."/>
            <person name="LaButti K."/>
            <person name="Hainaut M."/>
            <person name="Henrissat B."/>
            <person name="Grigoriev I.V."/>
            <person name="Spatafora J.W."/>
            <person name="Aime M.C."/>
        </authorList>
    </citation>
    <scope>NUCLEOTIDE SEQUENCE [LARGE SCALE GENOMIC DNA]</scope>
    <source>
        <strain evidence="2 3">MCA 3645</strain>
    </source>
</reference>
<feature type="transmembrane region" description="Helical" evidence="1">
    <location>
        <begin position="12"/>
        <end position="32"/>
    </location>
</feature>
<evidence type="ECO:0000313" key="2">
    <source>
        <dbReference type="EMBL" id="PWY99462.1"/>
    </source>
</evidence>
<sequence length="55" mass="6210">MPPKIPLTPEQRRIRTIMVSFPLLVATSVVLVKRLYMGEEQRKLPDSGKLIPPPA</sequence>
<dbReference type="InParanoid" id="A0A317XNR6"/>
<evidence type="ECO:0000313" key="3">
    <source>
        <dbReference type="Proteomes" id="UP000246740"/>
    </source>
</evidence>
<accession>A0A317XNR6</accession>
<evidence type="ECO:0000256" key="1">
    <source>
        <dbReference type="SAM" id="Phobius"/>
    </source>
</evidence>
<proteinExistence type="predicted"/>
<keyword evidence="1" id="KW-1133">Transmembrane helix</keyword>
<dbReference type="STRING" id="1882483.A0A317XNR6"/>
<dbReference type="EMBL" id="KZ819195">
    <property type="protein sequence ID" value="PWY99462.1"/>
    <property type="molecule type" value="Genomic_DNA"/>
</dbReference>
<gene>
    <name evidence="2" type="ORF">BCV70DRAFT_162853</name>
</gene>
<protein>
    <submittedName>
        <fullName evidence="2">Uncharacterized protein</fullName>
    </submittedName>
</protein>
<keyword evidence="1" id="KW-0812">Transmembrane</keyword>
<dbReference type="OrthoDB" id="3784821at2759"/>
<name>A0A317XNR6_9BASI</name>
<keyword evidence="3" id="KW-1185">Reference proteome</keyword>
<dbReference type="Proteomes" id="UP000246740">
    <property type="component" value="Unassembled WGS sequence"/>
</dbReference>